<dbReference type="AlphaFoldDB" id="A0AA39QA18"/>
<keyword evidence="3" id="KW-1185">Reference proteome</keyword>
<sequence length="157" mass="18037">MPPAATAKYAPFSYIHSWSWLQVQDLSPEIGAQATFGALSFQGPVWPIYFGDGRPEYSVVRFLRIHWREMYINSERKRLAYLACGFQDAQGCQSAERVNYSCDSDTYHISIQAFPRRRKFVWLVLFVPSLSVHFFYTLSLPLVLLNECQPSSAVPKC</sequence>
<keyword evidence="1" id="KW-0472">Membrane</keyword>
<dbReference type="Proteomes" id="UP001175228">
    <property type="component" value="Unassembled WGS sequence"/>
</dbReference>
<evidence type="ECO:0000313" key="2">
    <source>
        <dbReference type="EMBL" id="KAK0499015.1"/>
    </source>
</evidence>
<reference evidence="2" key="1">
    <citation type="submission" date="2023-06" db="EMBL/GenBank/DDBJ databases">
        <authorList>
            <consortium name="Lawrence Berkeley National Laboratory"/>
            <person name="Ahrendt S."/>
            <person name="Sahu N."/>
            <person name="Indic B."/>
            <person name="Wong-Bajracharya J."/>
            <person name="Merenyi Z."/>
            <person name="Ke H.-M."/>
            <person name="Monk M."/>
            <person name="Kocsube S."/>
            <person name="Drula E."/>
            <person name="Lipzen A."/>
            <person name="Balint B."/>
            <person name="Henrissat B."/>
            <person name="Andreopoulos B."/>
            <person name="Martin F.M."/>
            <person name="Harder C.B."/>
            <person name="Rigling D."/>
            <person name="Ford K.L."/>
            <person name="Foster G.D."/>
            <person name="Pangilinan J."/>
            <person name="Papanicolaou A."/>
            <person name="Barry K."/>
            <person name="LaButti K."/>
            <person name="Viragh M."/>
            <person name="Koriabine M."/>
            <person name="Yan M."/>
            <person name="Riley R."/>
            <person name="Champramary S."/>
            <person name="Plett K.L."/>
            <person name="Tsai I.J."/>
            <person name="Slot J."/>
            <person name="Sipos G."/>
            <person name="Plett J."/>
            <person name="Nagy L.G."/>
            <person name="Grigoriev I.V."/>
        </authorList>
    </citation>
    <scope>NUCLEOTIDE SEQUENCE</scope>
    <source>
        <strain evidence="2">HWK02</strain>
    </source>
</reference>
<gene>
    <name evidence="2" type="ORF">EDD18DRAFT_58924</name>
</gene>
<feature type="transmembrane region" description="Helical" evidence="1">
    <location>
        <begin position="120"/>
        <end position="145"/>
    </location>
</feature>
<protein>
    <submittedName>
        <fullName evidence="2">Uncharacterized protein</fullName>
    </submittedName>
</protein>
<comment type="caution">
    <text evidence="2">The sequence shown here is derived from an EMBL/GenBank/DDBJ whole genome shotgun (WGS) entry which is preliminary data.</text>
</comment>
<dbReference type="EMBL" id="JAUEPU010000010">
    <property type="protein sequence ID" value="KAK0499015.1"/>
    <property type="molecule type" value="Genomic_DNA"/>
</dbReference>
<name>A0AA39QA18_9AGAR</name>
<evidence type="ECO:0000313" key="3">
    <source>
        <dbReference type="Proteomes" id="UP001175228"/>
    </source>
</evidence>
<keyword evidence="1" id="KW-0812">Transmembrane</keyword>
<proteinExistence type="predicted"/>
<organism evidence="2 3">
    <name type="scientific">Armillaria luteobubalina</name>
    <dbReference type="NCBI Taxonomy" id="153913"/>
    <lineage>
        <taxon>Eukaryota</taxon>
        <taxon>Fungi</taxon>
        <taxon>Dikarya</taxon>
        <taxon>Basidiomycota</taxon>
        <taxon>Agaricomycotina</taxon>
        <taxon>Agaricomycetes</taxon>
        <taxon>Agaricomycetidae</taxon>
        <taxon>Agaricales</taxon>
        <taxon>Marasmiineae</taxon>
        <taxon>Physalacriaceae</taxon>
        <taxon>Armillaria</taxon>
    </lineage>
</organism>
<evidence type="ECO:0000256" key="1">
    <source>
        <dbReference type="SAM" id="Phobius"/>
    </source>
</evidence>
<keyword evidence="1" id="KW-1133">Transmembrane helix</keyword>
<accession>A0AA39QA18</accession>